<evidence type="ECO:0000313" key="4">
    <source>
        <dbReference type="EMBL" id="GLS83073.1"/>
    </source>
</evidence>
<feature type="domain" description="Multidrug resistance protein MdtA-like barrel-sandwich hybrid" evidence="3">
    <location>
        <begin position="71"/>
        <end position="205"/>
    </location>
</feature>
<organism evidence="4 5">
    <name type="scientific">Paraferrimonas haliotis</name>
    <dbReference type="NCBI Taxonomy" id="2013866"/>
    <lineage>
        <taxon>Bacteria</taxon>
        <taxon>Pseudomonadati</taxon>
        <taxon>Pseudomonadota</taxon>
        <taxon>Gammaproteobacteria</taxon>
        <taxon>Alteromonadales</taxon>
        <taxon>Ferrimonadaceae</taxon>
        <taxon>Paraferrimonas</taxon>
    </lineage>
</organism>
<dbReference type="InterPro" id="IPR058625">
    <property type="entry name" value="MdtA-like_BSH"/>
</dbReference>
<dbReference type="Gene3D" id="1.10.287.470">
    <property type="entry name" value="Helix hairpin bin"/>
    <property type="match status" value="1"/>
</dbReference>
<sequence length="397" mass="43848">MPLLIRRSLPFIIVIVFFALAAVLVASKEQPKVEPKVATVPIIEVAEVKLRNIHFNINSYGTVKPKIQTQLVAEVSGRLVEVSDNFVAGAMVQKGDILARLEPADYQADLMQAQASLAQAKARLEEEIAQGQVAKENWRGVTSQVPTELALRKPQLKQEQANVKFAEAALARAQRNLERTIIRAPFDGLVKARSVDLGQFINTGVNLGRLYDTRIAEIRLPLTSDELAYLESMSNPDTSVTLTTELAGLERQWNAKITRSEGVIDEENRMVYLVADLQDPYLRLNPNSHEAPLKFGSFVTAQIKGRPLNNVAIVPRHLVKKGRIATINGNNEVEFKNVRVARADLDSIYIDEGLQNGDRIAKTVLNVMEDGMKVEVLGESQPEAQSKSTQIAAKGTQ</sequence>
<reference evidence="4 5" key="1">
    <citation type="journal article" date="2014" name="Int. J. Syst. Evol. Microbiol.">
        <title>Complete genome sequence of Corynebacterium casei LMG S-19264T (=DSM 44701T), isolated from a smear-ripened cheese.</title>
        <authorList>
            <consortium name="US DOE Joint Genome Institute (JGI-PGF)"/>
            <person name="Walter F."/>
            <person name="Albersmeier A."/>
            <person name="Kalinowski J."/>
            <person name="Ruckert C."/>
        </authorList>
    </citation>
    <scope>NUCLEOTIDE SEQUENCE [LARGE SCALE GENOMIC DNA]</scope>
    <source>
        <strain evidence="4 5">NBRC 112785</strain>
    </source>
</reference>
<dbReference type="NCBIfam" id="TIGR01730">
    <property type="entry name" value="RND_mfp"/>
    <property type="match status" value="1"/>
</dbReference>
<evidence type="ECO:0000313" key="5">
    <source>
        <dbReference type="Proteomes" id="UP001157439"/>
    </source>
</evidence>
<dbReference type="Gene3D" id="2.40.30.170">
    <property type="match status" value="1"/>
</dbReference>
<feature type="coiled-coil region" evidence="2">
    <location>
        <begin position="110"/>
        <end position="183"/>
    </location>
</feature>
<protein>
    <submittedName>
        <fullName evidence="4">RND superfamily efflux pump MFP component</fullName>
    </submittedName>
</protein>
<dbReference type="RefSeq" id="WP_095497358.1">
    <property type="nucleotide sequence ID" value="NZ_BSPO01000002.1"/>
</dbReference>
<name>A0AA37WW17_9GAMM</name>
<dbReference type="GO" id="GO:1990281">
    <property type="term" value="C:efflux pump complex"/>
    <property type="evidence" value="ECO:0007669"/>
    <property type="project" value="TreeGrafter"/>
</dbReference>
<dbReference type="PANTHER" id="PTHR30469:SF12">
    <property type="entry name" value="MULTIDRUG RESISTANCE PROTEIN MDTA"/>
    <property type="match status" value="1"/>
</dbReference>
<dbReference type="SUPFAM" id="SSF111369">
    <property type="entry name" value="HlyD-like secretion proteins"/>
    <property type="match status" value="1"/>
</dbReference>
<gene>
    <name evidence="4" type="ORF">GCM10007894_10500</name>
</gene>
<comment type="caution">
    <text evidence="4">The sequence shown here is derived from an EMBL/GenBank/DDBJ whole genome shotgun (WGS) entry which is preliminary data.</text>
</comment>
<dbReference type="Gene3D" id="2.40.50.100">
    <property type="match status" value="1"/>
</dbReference>
<dbReference type="Pfam" id="PF25917">
    <property type="entry name" value="BSH_RND"/>
    <property type="match status" value="1"/>
</dbReference>
<evidence type="ECO:0000259" key="3">
    <source>
        <dbReference type="Pfam" id="PF25917"/>
    </source>
</evidence>
<dbReference type="InterPro" id="IPR006143">
    <property type="entry name" value="RND_pump_MFP"/>
</dbReference>
<dbReference type="AlphaFoldDB" id="A0AA37WW17"/>
<comment type="similarity">
    <text evidence="1">Belongs to the membrane fusion protein (MFP) (TC 8.A.1) family.</text>
</comment>
<accession>A0AA37WW17</accession>
<dbReference type="EMBL" id="BSPO01000002">
    <property type="protein sequence ID" value="GLS83073.1"/>
    <property type="molecule type" value="Genomic_DNA"/>
</dbReference>
<dbReference type="PANTHER" id="PTHR30469">
    <property type="entry name" value="MULTIDRUG RESISTANCE PROTEIN MDTA"/>
    <property type="match status" value="1"/>
</dbReference>
<keyword evidence="5" id="KW-1185">Reference proteome</keyword>
<dbReference type="GO" id="GO:0015562">
    <property type="term" value="F:efflux transmembrane transporter activity"/>
    <property type="evidence" value="ECO:0007669"/>
    <property type="project" value="TreeGrafter"/>
</dbReference>
<proteinExistence type="inferred from homology"/>
<keyword evidence="2" id="KW-0175">Coiled coil</keyword>
<evidence type="ECO:0000256" key="1">
    <source>
        <dbReference type="ARBA" id="ARBA00009477"/>
    </source>
</evidence>
<dbReference type="Gene3D" id="2.40.420.20">
    <property type="match status" value="1"/>
</dbReference>
<dbReference type="Proteomes" id="UP001157439">
    <property type="component" value="Unassembled WGS sequence"/>
</dbReference>
<evidence type="ECO:0000256" key="2">
    <source>
        <dbReference type="SAM" id="Coils"/>
    </source>
</evidence>